<dbReference type="CDD" id="cd03192">
    <property type="entry name" value="GST_C_Sigma_like"/>
    <property type="match status" value="1"/>
</dbReference>
<proteinExistence type="predicted"/>
<dbReference type="Proteomes" id="UP000277300">
    <property type="component" value="Unassembled WGS sequence"/>
</dbReference>
<dbReference type="OrthoDB" id="124329at2759"/>
<dbReference type="InterPro" id="IPR036249">
    <property type="entry name" value="Thioredoxin-like_sf"/>
</dbReference>
<dbReference type="CDD" id="cd03039">
    <property type="entry name" value="GST_N_Sigma_like"/>
    <property type="match status" value="1"/>
</dbReference>
<dbReference type="EMBL" id="MBDO02000247">
    <property type="protein sequence ID" value="RLN58783.1"/>
    <property type="molecule type" value="Genomic_DNA"/>
</dbReference>
<dbReference type="SFLD" id="SFLDS00019">
    <property type="entry name" value="Glutathione_Transferase_(cytos"/>
    <property type="match status" value="1"/>
</dbReference>
<dbReference type="Pfam" id="PF02798">
    <property type="entry name" value="GST_N"/>
    <property type="match status" value="1"/>
</dbReference>
<feature type="domain" description="GST N-terminal" evidence="2">
    <location>
        <begin position="39"/>
        <end position="116"/>
    </location>
</feature>
<dbReference type="Gene3D" id="3.40.30.10">
    <property type="entry name" value="Glutaredoxin"/>
    <property type="match status" value="1"/>
</dbReference>
<dbReference type="PROSITE" id="PS50405">
    <property type="entry name" value="GST_CTER"/>
    <property type="match status" value="1"/>
</dbReference>
<protein>
    <recommendedName>
        <fullName evidence="6">GST N-terminal domain-containing protein</fullName>
    </recommendedName>
</protein>
<dbReference type="SUPFAM" id="SSF53850">
    <property type="entry name" value="Periplasmic binding protein-like II"/>
    <property type="match status" value="1"/>
</dbReference>
<dbReference type="PROSITE" id="PS50404">
    <property type="entry name" value="GST_NTER"/>
    <property type="match status" value="1"/>
</dbReference>
<name>A0A3F2RKN2_9STRA</name>
<reference evidence="4 5" key="1">
    <citation type="submission" date="2018-07" db="EMBL/GenBank/DDBJ databases">
        <title>Genome sequencing of oomycete isolates from Chile give support for New Zealand origin for Phytophthora kernoviae and make available the first Nothophytophthora sp. genome.</title>
        <authorList>
            <person name="Studholme D.J."/>
            <person name="Sanfuentes E."/>
            <person name="Panda P."/>
            <person name="Hill R."/>
            <person name="Sambles C."/>
            <person name="Grant M."/>
            <person name="Williams N.M."/>
            <person name="Mcdougal R.L."/>
        </authorList>
    </citation>
    <scope>NUCLEOTIDE SEQUENCE [LARGE SCALE GENOMIC DNA]</scope>
    <source>
        <strain evidence="4">Chile6</strain>
    </source>
</reference>
<organism evidence="4 5">
    <name type="scientific">Phytophthora kernoviae</name>
    <dbReference type="NCBI Taxonomy" id="325452"/>
    <lineage>
        <taxon>Eukaryota</taxon>
        <taxon>Sar</taxon>
        <taxon>Stramenopiles</taxon>
        <taxon>Oomycota</taxon>
        <taxon>Peronosporomycetes</taxon>
        <taxon>Peronosporales</taxon>
        <taxon>Peronosporaceae</taxon>
        <taxon>Phytophthora</taxon>
    </lineage>
</organism>
<dbReference type="SUPFAM" id="SSF47616">
    <property type="entry name" value="GST C-terminal domain-like"/>
    <property type="match status" value="1"/>
</dbReference>
<dbReference type="Gene3D" id="1.20.1050.10">
    <property type="match status" value="1"/>
</dbReference>
<evidence type="ECO:0000259" key="3">
    <source>
        <dbReference type="PROSITE" id="PS50405"/>
    </source>
</evidence>
<feature type="domain" description="GST C-terminal" evidence="3">
    <location>
        <begin position="119"/>
        <end position="254"/>
    </location>
</feature>
<dbReference type="Pfam" id="PF14497">
    <property type="entry name" value="GST_C_3"/>
    <property type="match status" value="1"/>
</dbReference>
<dbReference type="Pfam" id="PF13343">
    <property type="entry name" value="SBP_bac_6"/>
    <property type="match status" value="1"/>
</dbReference>
<dbReference type="AlphaFoldDB" id="A0A3F2RKN2"/>
<sequence length="571" mass="63893">MGFEADVEKLKCIRMVVSKVENHPKVKQWNSLHRCSGYPKLKLTYFPFPGRAEPIRLALFMGGLAFEDERIGVDELNRRRSSLPFNQLPVLEVNGEMVSQALAILRYVGTLSGLYSPSNIMEMLRIDEVFSLIDEFYSSYTWNASYFEQDPMKQLQLRTTLAEEILPKTLGFLENRVSQWGGLHSVGDKLTVADLAIYSLLWTFQSGRIAGVPVSSVTMQLLTPLVLACILFCSTAIAKSDEEAKTIDDLYADAVAEGGNLVLYHGGDAADRQDRLRNAFTQRFPEINFTVIVDYSKYHDVRIDNQLETDTLVPDVVALQTLHDFIRWTKEGELLPYKPREFSKIHNSLKDENGAWMAYSIYTFGYLYNSSALNGLAAPTTPADLADPQWAGKIASSNPHDDDAVLFVYARYVEKYGWDWVAKLAQQDINFNRGSYVAGNLVTSGEKIIGVGTGGRPGTTPIEFVGGNGTDYLSWGQRVGILTKAKHHAAAKLFMNWIVSEEAQTSIVTSSVCTDINVNKPWDIPEANMAAFPEFMEDREKVEIWKQTFALYFGEVQGDPTPGWPGLHPGL</sequence>
<evidence type="ECO:0000313" key="5">
    <source>
        <dbReference type="Proteomes" id="UP000277300"/>
    </source>
</evidence>
<gene>
    <name evidence="4" type="ORF">BBP00_00006810</name>
</gene>
<accession>A0A3F2RKN2</accession>
<dbReference type="PANTHER" id="PTHR30006">
    <property type="entry name" value="THIAMINE-BINDING PERIPLASMIC PROTEIN-RELATED"/>
    <property type="match status" value="1"/>
</dbReference>
<comment type="caution">
    <text evidence="4">The sequence shown here is derived from an EMBL/GenBank/DDBJ whole genome shotgun (WGS) entry which is preliminary data.</text>
</comment>
<evidence type="ECO:0000256" key="1">
    <source>
        <dbReference type="ARBA" id="ARBA00022729"/>
    </source>
</evidence>
<evidence type="ECO:0000259" key="2">
    <source>
        <dbReference type="PROSITE" id="PS50404"/>
    </source>
</evidence>
<evidence type="ECO:0008006" key="6">
    <source>
        <dbReference type="Google" id="ProtNLM"/>
    </source>
</evidence>
<dbReference type="InterPro" id="IPR040079">
    <property type="entry name" value="Glutathione_S-Trfase"/>
</dbReference>
<dbReference type="InterPro" id="IPR004046">
    <property type="entry name" value="GST_C"/>
</dbReference>
<dbReference type="InterPro" id="IPR010987">
    <property type="entry name" value="Glutathione-S-Trfase_C-like"/>
</dbReference>
<dbReference type="Gene3D" id="3.40.190.10">
    <property type="entry name" value="Periplasmic binding protein-like II"/>
    <property type="match status" value="2"/>
</dbReference>
<dbReference type="SUPFAM" id="SSF52833">
    <property type="entry name" value="Thioredoxin-like"/>
    <property type="match status" value="1"/>
</dbReference>
<keyword evidence="1" id="KW-0732">Signal</keyword>
<dbReference type="PANTHER" id="PTHR30006:SF2">
    <property type="entry name" value="ABC TRANSPORTER SUBSTRATE-BINDING PROTEIN"/>
    <property type="match status" value="1"/>
</dbReference>
<evidence type="ECO:0000313" key="4">
    <source>
        <dbReference type="EMBL" id="RLN58783.1"/>
    </source>
</evidence>
<dbReference type="InterPro" id="IPR036282">
    <property type="entry name" value="Glutathione-S-Trfase_C_sf"/>
</dbReference>
<dbReference type="InterPro" id="IPR004045">
    <property type="entry name" value="Glutathione_S-Trfase_N"/>
</dbReference>